<dbReference type="Gene3D" id="3.30.300.210">
    <property type="entry name" value="Nutrient germinant receptor protein C, domain 3"/>
    <property type="match status" value="1"/>
</dbReference>
<evidence type="ECO:0000256" key="5">
    <source>
        <dbReference type="ARBA" id="ARBA00023136"/>
    </source>
</evidence>
<dbReference type="GO" id="GO:0016020">
    <property type="term" value="C:membrane"/>
    <property type="evidence" value="ECO:0007669"/>
    <property type="project" value="UniProtKB-SubCell"/>
</dbReference>
<reference evidence="10" key="1">
    <citation type="submission" date="2022-08" db="EMBL/GenBank/DDBJ databases">
        <title>The genomic sequence of strain Paenibacillus sp. SCIV0701.</title>
        <authorList>
            <person name="Zhao H."/>
        </authorList>
    </citation>
    <scope>NUCLEOTIDE SEQUENCE</scope>
    <source>
        <strain evidence="10">SCIV0701</strain>
    </source>
</reference>
<dbReference type="Pfam" id="PF05504">
    <property type="entry name" value="Spore_GerAC"/>
    <property type="match status" value="1"/>
</dbReference>
<evidence type="ECO:0000259" key="9">
    <source>
        <dbReference type="Pfam" id="PF25198"/>
    </source>
</evidence>
<comment type="caution">
    <text evidence="10">The sequence shown here is derived from an EMBL/GenBank/DDBJ whole genome shotgun (WGS) entry which is preliminary data.</text>
</comment>
<dbReference type="InterPro" id="IPR046953">
    <property type="entry name" value="Spore_GerAC-like_C"/>
</dbReference>
<gene>
    <name evidence="10" type="ORF">NQZ67_26525</name>
</gene>
<evidence type="ECO:0000256" key="7">
    <source>
        <dbReference type="ARBA" id="ARBA00023288"/>
    </source>
</evidence>
<dbReference type="GO" id="GO:0009847">
    <property type="term" value="P:spore germination"/>
    <property type="evidence" value="ECO:0007669"/>
    <property type="project" value="InterPro"/>
</dbReference>
<evidence type="ECO:0000313" key="10">
    <source>
        <dbReference type="EMBL" id="MCR2807448.1"/>
    </source>
</evidence>
<name>A0A9X2MSQ5_9BACL</name>
<evidence type="ECO:0000256" key="3">
    <source>
        <dbReference type="ARBA" id="ARBA00022544"/>
    </source>
</evidence>
<evidence type="ECO:0000256" key="4">
    <source>
        <dbReference type="ARBA" id="ARBA00022729"/>
    </source>
</evidence>
<keyword evidence="7" id="KW-0449">Lipoprotein</keyword>
<dbReference type="PANTHER" id="PTHR35789:SF1">
    <property type="entry name" value="SPORE GERMINATION PROTEIN B3"/>
    <property type="match status" value="1"/>
</dbReference>
<keyword evidence="4" id="KW-0732">Signal</keyword>
<dbReference type="InterPro" id="IPR057336">
    <property type="entry name" value="GerAC_N"/>
</dbReference>
<comment type="similarity">
    <text evidence="2">Belongs to the GerABKC lipoprotein family.</text>
</comment>
<dbReference type="InterPro" id="IPR008844">
    <property type="entry name" value="Spore_GerAC-like"/>
</dbReference>
<organism evidence="10 11">
    <name type="scientific">Paenibacillus soyae</name>
    <dbReference type="NCBI Taxonomy" id="2969249"/>
    <lineage>
        <taxon>Bacteria</taxon>
        <taxon>Bacillati</taxon>
        <taxon>Bacillota</taxon>
        <taxon>Bacilli</taxon>
        <taxon>Bacillales</taxon>
        <taxon>Paenibacillaceae</taxon>
        <taxon>Paenibacillus</taxon>
    </lineage>
</organism>
<feature type="domain" description="Spore germination GerAC-like C-terminal" evidence="8">
    <location>
        <begin position="230"/>
        <end position="397"/>
    </location>
</feature>
<evidence type="ECO:0000256" key="6">
    <source>
        <dbReference type="ARBA" id="ARBA00023139"/>
    </source>
</evidence>
<proteinExistence type="inferred from homology"/>
<protein>
    <submittedName>
        <fullName evidence="10">Ger(X)C family spore germination protein</fullName>
    </submittedName>
</protein>
<dbReference type="Pfam" id="PF25198">
    <property type="entry name" value="Spore_GerAC_N"/>
    <property type="match status" value="1"/>
</dbReference>
<keyword evidence="3" id="KW-0309">Germination</keyword>
<dbReference type="PANTHER" id="PTHR35789">
    <property type="entry name" value="SPORE GERMINATION PROTEIN B3"/>
    <property type="match status" value="1"/>
</dbReference>
<evidence type="ECO:0000313" key="11">
    <source>
        <dbReference type="Proteomes" id="UP001141950"/>
    </source>
</evidence>
<keyword evidence="11" id="KW-1185">Reference proteome</keyword>
<dbReference type="NCBIfam" id="TIGR02887">
    <property type="entry name" value="spore_ger_x_C"/>
    <property type="match status" value="1"/>
</dbReference>
<evidence type="ECO:0000256" key="2">
    <source>
        <dbReference type="ARBA" id="ARBA00007886"/>
    </source>
</evidence>
<keyword evidence="6" id="KW-0564">Palmitate</keyword>
<dbReference type="RefSeq" id="WP_257451941.1">
    <property type="nucleotide sequence ID" value="NZ_JANIPJ010000027.1"/>
</dbReference>
<dbReference type="EMBL" id="JANIPJ010000027">
    <property type="protein sequence ID" value="MCR2807448.1"/>
    <property type="molecule type" value="Genomic_DNA"/>
</dbReference>
<dbReference type="Proteomes" id="UP001141950">
    <property type="component" value="Unassembled WGS sequence"/>
</dbReference>
<dbReference type="AlphaFoldDB" id="A0A9X2MSQ5"/>
<evidence type="ECO:0000259" key="8">
    <source>
        <dbReference type="Pfam" id="PF05504"/>
    </source>
</evidence>
<evidence type="ECO:0000256" key="1">
    <source>
        <dbReference type="ARBA" id="ARBA00004635"/>
    </source>
</evidence>
<feature type="domain" description="Spore germination protein N-terminal" evidence="9">
    <location>
        <begin position="31"/>
        <end position="204"/>
    </location>
</feature>
<comment type="subcellular location">
    <subcellularLocation>
        <location evidence="1">Membrane</location>
        <topology evidence="1">Lipid-anchor</topology>
    </subcellularLocation>
</comment>
<sequence>MSRLANRLRGAVAAAISLLLVLPLAGCWSTTEINDLAIITVLGIDQNEHGEFQVSALVIRPSNISQGGLGSGFSGGGDNPSYVVAEAVGDTMFQAMQKLSSTLSKRMYWSHLQAIVLGRKAADEHSVTILDILMREQQFRKNIDVLVTKGKAVDIVKTKPHLEGSLGAEIHGIIKYSKHTATTIVQDISHFASSISSSGIDHITGEISSTADRGSSISEDGTKTPSLNITGSAAFKEGRLAGFLDRVETRGVLWIVGQVKTGSTKMSCPEGNGNGISLEITNARSSRIPKKTADGISMKVVVDIEAEIREIACDGFELNPDRMDQLNEQLENTIMDEMNHALKKAKEEWQSDVFQFGTTIYKKYPKEWKQLRASWREGEFRRMKVELEVRAQIKRAGLIHDSIRVDERR</sequence>
<dbReference type="InterPro" id="IPR038501">
    <property type="entry name" value="Spore_GerAC_C_sf"/>
</dbReference>
<keyword evidence="5" id="KW-0472">Membrane</keyword>
<accession>A0A9X2MSQ5</accession>